<feature type="transmembrane region" description="Helical" evidence="1">
    <location>
        <begin position="106"/>
        <end position="127"/>
    </location>
</feature>
<dbReference type="NCBIfam" id="TIGR00254">
    <property type="entry name" value="GGDEF"/>
    <property type="match status" value="1"/>
</dbReference>
<dbReference type="SMART" id="SM00267">
    <property type="entry name" value="GGDEF"/>
    <property type="match status" value="1"/>
</dbReference>
<dbReference type="PANTHER" id="PTHR45138">
    <property type="entry name" value="REGULATORY COMPONENTS OF SENSORY TRANSDUCTION SYSTEM"/>
    <property type="match status" value="1"/>
</dbReference>
<dbReference type="GO" id="GO:0005886">
    <property type="term" value="C:plasma membrane"/>
    <property type="evidence" value="ECO:0007669"/>
    <property type="project" value="TreeGrafter"/>
</dbReference>
<feature type="transmembrane region" description="Helical" evidence="1">
    <location>
        <begin position="181"/>
        <end position="202"/>
    </location>
</feature>
<name>A0A1H3PSY0_9BACI</name>
<dbReference type="SUPFAM" id="SSF55073">
    <property type="entry name" value="Nucleotide cyclase"/>
    <property type="match status" value="1"/>
</dbReference>
<evidence type="ECO:0000313" key="4">
    <source>
        <dbReference type="Proteomes" id="UP000198935"/>
    </source>
</evidence>
<feature type="domain" description="GGDEF" evidence="2">
    <location>
        <begin position="423"/>
        <end position="562"/>
    </location>
</feature>
<protein>
    <submittedName>
        <fullName evidence="3">Diguanylate cyclase (GGDEF) domain-containing protein</fullName>
    </submittedName>
</protein>
<gene>
    <name evidence="3" type="ORF">SAMN05421736_105199</name>
</gene>
<dbReference type="Gene3D" id="3.30.70.270">
    <property type="match status" value="1"/>
</dbReference>
<dbReference type="AlphaFoldDB" id="A0A1H3PSY0"/>
<dbReference type="Gene3D" id="3.30.450.40">
    <property type="match status" value="1"/>
</dbReference>
<proteinExistence type="predicted"/>
<feature type="transmembrane region" description="Helical" evidence="1">
    <location>
        <begin position="139"/>
        <end position="161"/>
    </location>
</feature>
<dbReference type="EMBL" id="FNPI01000005">
    <property type="protein sequence ID" value="SDZ04374.1"/>
    <property type="molecule type" value="Genomic_DNA"/>
</dbReference>
<dbReference type="InterPro" id="IPR003018">
    <property type="entry name" value="GAF"/>
</dbReference>
<keyword evidence="4" id="KW-1185">Reference proteome</keyword>
<accession>A0A1H3PSY0</accession>
<evidence type="ECO:0000256" key="1">
    <source>
        <dbReference type="SAM" id="Phobius"/>
    </source>
</evidence>
<feature type="transmembrane region" description="Helical" evidence="1">
    <location>
        <begin position="36"/>
        <end position="55"/>
    </location>
</feature>
<dbReference type="InterPro" id="IPR043128">
    <property type="entry name" value="Rev_trsase/Diguanyl_cyclase"/>
</dbReference>
<dbReference type="Proteomes" id="UP000198935">
    <property type="component" value="Unassembled WGS sequence"/>
</dbReference>
<dbReference type="InterPro" id="IPR029787">
    <property type="entry name" value="Nucleotide_cyclase"/>
</dbReference>
<organism evidence="3 4">
    <name type="scientific">Evansella caseinilytica</name>
    <dbReference type="NCBI Taxonomy" id="1503961"/>
    <lineage>
        <taxon>Bacteria</taxon>
        <taxon>Bacillati</taxon>
        <taxon>Bacillota</taxon>
        <taxon>Bacilli</taxon>
        <taxon>Bacillales</taxon>
        <taxon>Bacillaceae</taxon>
        <taxon>Evansella</taxon>
    </lineage>
</organism>
<evidence type="ECO:0000313" key="3">
    <source>
        <dbReference type="EMBL" id="SDZ04374.1"/>
    </source>
</evidence>
<dbReference type="InterPro" id="IPR029016">
    <property type="entry name" value="GAF-like_dom_sf"/>
</dbReference>
<feature type="transmembrane region" description="Helical" evidence="1">
    <location>
        <begin position="12"/>
        <end position="30"/>
    </location>
</feature>
<sequence>MMTKRQRQGIWILWFLSVPLFIYIIVHSTLPVFLDHWLAVLSFLCLLIIASWFPLKFRHGSIVPLHGITLAVFLLFGFAVEVIVMQLAIFTSLLSLRTTVKELYRFPLNSLIFLIVSAISAAIFYLLGGMTGNITQSDLVGLSIPVLGYAFSYFFLNNWIIFVLRKYISGNKNSRFFDELLAWEAVSAILIIPVGITLVLLYQDVGYSAIFLIGFPLVLLSLFLKLYNESEQTASLLKKVSSFGYKVNEGLPVDDIYDLFLETIAAVFPLEQVLLYDRVEDDIRVIKIHHLNGRRIQQADQSDGISRKVFQTGKSLHFNRSSQWNKQGDMGLVNNAQSIISAPVMRDHQVVGVITLTSERIGAFEKSHLMVLEIMANYLSVAVQNARNYEKTKQESERCALTKLYNFRYFENLLLEAYDNSQKQYAIILIDLDHFKQINDTYGHQSGNEILTQVAQVLKNTVAENGVLARYGGEEFVVLLEGQHVPFAQDIAEAIRQAIESHLFAVVDDLKGRERKSVRITASIGVASKLEEDESAMSVLRNADRAMYMGAKQKGRNRVSLF</sequence>
<feature type="transmembrane region" description="Helical" evidence="1">
    <location>
        <begin position="209"/>
        <end position="227"/>
    </location>
</feature>
<keyword evidence="1" id="KW-1133">Transmembrane helix</keyword>
<dbReference type="InterPro" id="IPR050469">
    <property type="entry name" value="Diguanylate_Cyclase"/>
</dbReference>
<evidence type="ECO:0000259" key="2">
    <source>
        <dbReference type="PROSITE" id="PS50887"/>
    </source>
</evidence>
<dbReference type="STRING" id="1503961.SAMN05421736_105199"/>
<dbReference type="CDD" id="cd01949">
    <property type="entry name" value="GGDEF"/>
    <property type="match status" value="1"/>
</dbReference>
<dbReference type="SUPFAM" id="SSF55781">
    <property type="entry name" value="GAF domain-like"/>
    <property type="match status" value="1"/>
</dbReference>
<dbReference type="GO" id="GO:0052621">
    <property type="term" value="F:diguanylate cyclase activity"/>
    <property type="evidence" value="ECO:0007669"/>
    <property type="project" value="TreeGrafter"/>
</dbReference>
<reference evidence="4" key="1">
    <citation type="submission" date="2016-10" db="EMBL/GenBank/DDBJ databases">
        <authorList>
            <person name="Varghese N."/>
            <person name="Submissions S."/>
        </authorList>
    </citation>
    <scope>NUCLEOTIDE SEQUENCE [LARGE SCALE GENOMIC DNA]</scope>
    <source>
        <strain evidence="4">SP</strain>
    </source>
</reference>
<dbReference type="FunFam" id="3.30.70.270:FF:000001">
    <property type="entry name" value="Diguanylate cyclase domain protein"/>
    <property type="match status" value="1"/>
</dbReference>
<dbReference type="InterPro" id="IPR000160">
    <property type="entry name" value="GGDEF_dom"/>
</dbReference>
<dbReference type="PROSITE" id="PS50887">
    <property type="entry name" value="GGDEF"/>
    <property type="match status" value="1"/>
</dbReference>
<dbReference type="GO" id="GO:0043709">
    <property type="term" value="P:cell adhesion involved in single-species biofilm formation"/>
    <property type="evidence" value="ECO:0007669"/>
    <property type="project" value="TreeGrafter"/>
</dbReference>
<dbReference type="OrthoDB" id="9759607at2"/>
<dbReference type="Pfam" id="PF13185">
    <property type="entry name" value="GAF_2"/>
    <property type="match status" value="1"/>
</dbReference>
<dbReference type="GO" id="GO:1902201">
    <property type="term" value="P:negative regulation of bacterial-type flagellum-dependent cell motility"/>
    <property type="evidence" value="ECO:0007669"/>
    <property type="project" value="TreeGrafter"/>
</dbReference>
<keyword evidence="1" id="KW-0812">Transmembrane</keyword>
<dbReference type="Pfam" id="PF00990">
    <property type="entry name" value="GGDEF"/>
    <property type="match status" value="1"/>
</dbReference>
<feature type="transmembrane region" description="Helical" evidence="1">
    <location>
        <begin position="67"/>
        <end position="94"/>
    </location>
</feature>
<dbReference type="SMART" id="SM00065">
    <property type="entry name" value="GAF"/>
    <property type="match status" value="1"/>
</dbReference>
<dbReference type="PANTHER" id="PTHR45138:SF9">
    <property type="entry name" value="DIGUANYLATE CYCLASE DGCM-RELATED"/>
    <property type="match status" value="1"/>
</dbReference>
<keyword evidence="1" id="KW-0472">Membrane</keyword>